<protein>
    <submittedName>
        <fullName evidence="1">Uncharacterized protein</fullName>
    </submittedName>
</protein>
<keyword evidence="2" id="KW-1185">Reference proteome</keyword>
<comment type="caution">
    <text evidence="1">The sequence shown here is derived from an EMBL/GenBank/DDBJ whole genome shotgun (WGS) entry which is preliminary data.</text>
</comment>
<reference evidence="1 2" key="1">
    <citation type="submission" date="2018-10" db="EMBL/GenBank/DDBJ databases">
        <title>A high-quality apple genome assembly.</title>
        <authorList>
            <person name="Hu J."/>
        </authorList>
    </citation>
    <scope>NUCLEOTIDE SEQUENCE [LARGE SCALE GENOMIC DNA]</scope>
    <source>
        <strain evidence="2">cv. HFTH1</strain>
        <tissue evidence="1">Young leaf</tissue>
    </source>
</reference>
<sequence length="106" mass="12048">MYYLHLKFIHLTNVDIKFIVFHCSKFHTTQYLITPLFSSIYLFISDVAAKEISDTTLTPKAPTRNVSDSPIISETIFMAAKQSMSTNIRFKQRAGILASMLLLMGL</sequence>
<name>A0A498KBS4_MALDO</name>
<proteinExistence type="predicted"/>
<dbReference type="Proteomes" id="UP000290289">
    <property type="component" value="Chromosome 3"/>
</dbReference>
<evidence type="ECO:0000313" key="1">
    <source>
        <dbReference type="EMBL" id="RXI02983.1"/>
    </source>
</evidence>
<accession>A0A498KBS4</accession>
<gene>
    <name evidence="1" type="ORF">DVH24_003061</name>
</gene>
<organism evidence="1 2">
    <name type="scientific">Malus domestica</name>
    <name type="common">Apple</name>
    <name type="synonym">Pyrus malus</name>
    <dbReference type="NCBI Taxonomy" id="3750"/>
    <lineage>
        <taxon>Eukaryota</taxon>
        <taxon>Viridiplantae</taxon>
        <taxon>Streptophyta</taxon>
        <taxon>Embryophyta</taxon>
        <taxon>Tracheophyta</taxon>
        <taxon>Spermatophyta</taxon>
        <taxon>Magnoliopsida</taxon>
        <taxon>eudicotyledons</taxon>
        <taxon>Gunneridae</taxon>
        <taxon>Pentapetalae</taxon>
        <taxon>rosids</taxon>
        <taxon>fabids</taxon>
        <taxon>Rosales</taxon>
        <taxon>Rosaceae</taxon>
        <taxon>Amygdaloideae</taxon>
        <taxon>Maleae</taxon>
        <taxon>Malus</taxon>
    </lineage>
</organism>
<dbReference type="AlphaFoldDB" id="A0A498KBS4"/>
<dbReference type="EMBL" id="RDQH01000329">
    <property type="protein sequence ID" value="RXI02983.1"/>
    <property type="molecule type" value="Genomic_DNA"/>
</dbReference>
<evidence type="ECO:0000313" key="2">
    <source>
        <dbReference type="Proteomes" id="UP000290289"/>
    </source>
</evidence>